<keyword evidence="7" id="KW-1185">Reference proteome</keyword>
<comment type="cofactor">
    <cofactor evidence="1">
        <name>Zn(2+)</name>
        <dbReference type="ChEBI" id="CHEBI:29105"/>
    </cofactor>
</comment>
<keyword evidence="4" id="KW-0862">Zinc</keyword>
<dbReference type="GO" id="GO:0046872">
    <property type="term" value="F:metal ion binding"/>
    <property type="evidence" value="ECO:0007669"/>
    <property type="project" value="UniProtKB-KW"/>
</dbReference>
<dbReference type="Gene3D" id="3.60.15.10">
    <property type="entry name" value="Ribonuclease Z/Hydroxyacylglutathione hydrolase-like"/>
    <property type="match status" value="1"/>
</dbReference>
<reference evidence="6 7" key="1">
    <citation type="submission" date="2020-07" db="EMBL/GenBank/DDBJ databases">
        <authorList>
            <person name="Feng H."/>
        </authorList>
    </citation>
    <scope>NUCLEOTIDE SEQUENCE [LARGE SCALE GENOMIC DNA]</scope>
    <source>
        <strain evidence="7">s-11</strain>
    </source>
</reference>
<dbReference type="RefSeq" id="WP_033100218.1">
    <property type="nucleotide sequence ID" value="NZ_JACEIP010000007.1"/>
</dbReference>
<organism evidence="6 7">
    <name type="scientific">Thermoactinomyces daqus</name>
    <dbReference type="NCBI Taxonomy" id="1329516"/>
    <lineage>
        <taxon>Bacteria</taxon>
        <taxon>Bacillati</taxon>
        <taxon>Bacillota</taxon>
        <taxon>Bacilli</taxon>
        <taxon>Bacillales</taxon>
        <taxon>Thermoactinomycetaceae</taxon>
        <taxon>Thermoactinomyces</taxon>
    </lineage>
</organism>
<evidence type="ECO:0000313" key="6">
    <source>
        <dbReference type="EMBL" id="MBA4542570.1"/>
    </source>
</evidence>
<dbReference type="CDD" id="cd06262">
    <property type="entry name" value="metallo-hydrolase-like_MBL-fold"/>
    <property type="match status" value="1"/>
</dbReference>
<feature type="domain" description="Metallo-beta-lactamase" evidence="5">
    <location>
        <begin position="12"/>
        <end position="191"/>
    </location>
</feature>
<keyword evidence="2" id="KW-0479">Metal-binding</keyword>
<comment type="caution">
    <text evidence="6">The sequence shown here is derived from an EMBL/GenBank/DDBJ whole genome shotgun (WGS) entry which is preliminary data.</text>
</comment>
<dbReference type="OrthoDB" id="9802248at2"/>
<evidence type="ECO:0000259" key="5">
    <source>
        <dbReference type="SMART" id="SM00849"/>
    </source>
</evidence>
<evidence type="ECO:0000256" key="2">
    <source>
        <dbReference type="ARBA" id="ARBA00022723"/>
    </source>
</evidence>
<keyword evidence="3 6" id="KW-0378">Hydrolase</keyword>
<gene>
    <name evidence="6" type="ORF">H1164_06580</name>
</gene>
<dbReference type="InterPro" id="IPR036866">
    <property type="entry name" value="RibonucZ/Hydroxyglut_hydro"/>
</dbReference>
<dbReference type="InterPro" id="IPR001279">
    <property type="entry name" value="Metallo-B-lactamas"/>
</dbReference>
<evidence type="ECO:0000256" key="4">
    <source>
        <dbReference type="ARBA" id="ARBA00022833"/>
    </source>
</evidence>
<dbReference type="Proteomes" id="UP000530514">
    <property type="component" value="Unassembled WGS sequence"/>
</dbReference>
<proteinExistence type="predicted"/>
<name>A0A7W1X9N2_9BACL</name>
<sequence length="211" mass="22906">MKIETFVLGPAMTNAYLMYDEESKEGLVVDPGMGPDSLLRRIGELGIAVKAILLTHAHFDHIGGVEELRSLTKAPVYLHRAEADWMTEPQKNGSGLFPGIPAIVCAPAEHLLDGGETLSLLGETFRVLHTPGHSPGSVTYVWGTTIFSGDVLFKNSIGRTDLPGGSYETLMHSISEKLMDLPEETRVLCGHGPETTIGREQMHNPYVTGLL</sequence>
<evidence type="ECO:0000313" key="7">
    <source>
        <dbReference type="Proteomes" id="UP000530514"/>
    </source>
</evidence>
<dbReference type="InterPro" id="IPR051453">
    <property type="entry name" value="MBL_Glyoxalase_II"/>
</dbReference>
<dbReference type="PANTHER" id="PTHR46233:SF3">
    <property type="entry name" value="HYDROXYACYLGLUTATHIONE HYDROLASE GLOC"/>
    <property type="match status" value="1"/>
</dbReference>
<dbReference type="EMBL" id="JACEIP010000007">
    <property type="protein sequence ID" value="MBA4542570.1"/>
    <property type="molecule type" value="Genomic_DNA"/>
</dbReference>
<dbReference type="Pfam" id="PF00753">
    <property type="entry name" value="Lactamase_B"/>
    <property type="match status" value="1"/>
</dbReference>
<evidence type="ECO:0000256" key="3">
    <source>
        <dbReference type="ARBA" id="ARBA00022801"/>
    </source>
</evidence>
<dbReference type="SUPFAM" id="SSF56281">
    <property type="entry name" value="Metallo-hydrolase/oxidoreductase"/>
    <property type="match status" value="1"/>
</dbReference>
<evidence type="ECO:0000256" key="1">
    <source>
        <dbReference type="ARBA" id="ARBA00001947"/>
    </source>
</evidence>
<dbReference type="GO" id="GO:0016787">
    <property type="term" value="F:hydrolase activity"/>
    <property type="evidence" value="ECO:0007669"/>
    <property type="project" value="UniProtKB-KW"/>
</dbReference>
<dbReference type="SMART" id="SM00849">
    <property type="entry name" value="Lactamase_B"/>
    <property type="match status" value="1"/>
</dbReference>
<dbReference type="AlphaFoldDB" id="A0A7W1X9N2"/>
<accession>A0A7W1X9N2</accession>
<dbReference type="PANTHER" id="PTHR46233">
    <property type="entry name" value="HYDROXYACYLGLUTATHIONE HYDROLASE GLOC"/>
    <property type="match status" value="1"/>
</dbReference>
<protein>
    <submittedName>
        <fullName evidence="6">MBL fold metallo-hydrolase</fullName>
    </submittedName>
</protein>